<evidence type="ECO:0000259" key="7">
    <source>
        <dbReference type="PROSITE" id="PS50066"/>
    </source>
</evidence>
<accession>A0A6A4P2T5</accession>
<evidence type="ECO:0000256" key="6">
    <source>
        <dbReference type="SAM" id="Coils"/>
    </source>
</evidence>
<dbReference type="InterPro" id="IPR036879">
    <property type="entry name" value="TF_MADSbox_sf"/>
</dbReference>
<evidence type="ECO:0000256" key="1">
    <source>
        <dbReference type="ARBA" id="ARBA00004123"/>
    </source>
</evidence>
<keyword evidence="3" id="KW-0238">DNA-binding</keyword>
<proteinExistence type="predicted"/>
<keyword evidence="9" id="KW-1185">Reference proteome</keyword>
<dbReference type="InterPro" id="IPR033897">
    <property type="entry name" value="SRF-like_MADS-box"/>
</dbReference>
<evidence type="ECO:0000313" key="8">
    <source>
        <dbReference type="EMBL" id="KAE9594504.1"/>
    </source>
</evidence>
<organism evidence="8 9">
    <name type="scientific">Lupinus albus</name>
    <name type="common">White lupine</name>
    <name type="synonym">Lupinus termis</name>
    <dbReference type="NCBI Taxonomy" id="3870"/>
    <lineage>
        <taxon>Eukaryota</taxon>
        <taxon>Viridiplantae</taxon>
        <taxon>Streptophyta</taxon>
        <taxon>Embryophyta</taxon>
        <taxon>Tracheophyta</taxon>
        <taxon>Spermatophyta</taxon>
        <taxon>Magnoliopsida</taxon>
        <taxon>eudicotyledons</taxon>
        <taxon>Gunneridae</taxon>
        <taxon>Pentapetalae</taxon>
        <taxon>rosids</taxon>
        <taxon>fabids</taxon>
        <taxon>Fabales</taxon>
        <taxon>Fabaceae</taxon>
        <taxon>Papilionoideae</taxon>
        <taxon>50 kb inversion clade</taxon>
        <taxon>genistoids sensu lato</taxon>
        <taxon>core genistoids</taxon>
        <taxon>Genisteae</taxon>
        <taxon>Lupinus</taxon>
    </lineage>
</organism>
<keyword evidence="4" id="KW-0804">Transcription</keyword>
<dbReference type="SMART" id="SM00432">
    <property type="entry name" value="MADS"/>
    <property type="match status" value="1"/>
</dbReference>
<evidence type="ECO:0000313" key="9">
    <source>
        <dbReference type="Proteomes" id="UP000447434"/>
    </source>
</evidence>
<dbReference type="FunFam" id="3.40.1810.10:FF:000018">
    <property type="entry name" value="agamous-like MADS-box protein AGL80"/>
    <property type="match status" value="1"/>
</dbReference>
<dbReference type="EMBL" id="WOCE01000018">
    <property type="protein sequence ID" value="KAE9594504.1"/>
    <property type="molecule type" value="Genomic_DNA"/>
</dbReference>
<dbReference type="SUPFAM" id="SSF55455">
    <property type="entry name" value="SRF-like"/>
    <property type="match status" value="1"/>
</dbReference>
<dbReference type="InterPro" id="IPR002100">
    <property type="entry name" value="TF_MADSbox"/>
</dbReference>
<dbReference type="PROSITE" id="PS50066">
    <property type="entry name" value="MADS_BOX_2"/>
    <property type="match status" value="1"/>
</dbReference>
<dbReference type="GO" id="GO:0045944">
    <property type="term" value="P:positive regulation of transcription by RNA polymerase II"/>
    <property type="evidence" value="ECO:0007669"/>
    <property type="project" value="InterPro"/>
</dbReference>
<dbReference type="InterPro" id="IPR050142">
    <property type="entry name" value="MADS-box/MEF2_TF"/>
</dbReference>
<gene>
    <name evidence="8" type="ORF">Lalb_Chr18g0054491</name>
</gene>
<keyword evidence="5" id="KW-0539">Nucleus</keyword>
<comment type="subcellular location">
    <subcellularLocation>
        <location evidence="1">Nucleus</location>
    </subcellularLocation>
</comment>
<dbReference type="GO" id="GO:0000987">
    <property type="term" value="F:cis-regulatory region sequence-specific DNA binding"/>
    <property type="evidence" value="ECO:0007669"/>
    <property type="project" value="InterPro"/>
</dbReference>
<dbReference type="GO" id="GO:0046983">
    <property type="term" value="F:protein dimerization activity"/>
    <property type="evidence" value="ECO:0007669"/>
    <property type="project" value="InterPro"/>
</dbReference>
<evidence type="ECO:0000256" key="5">
    <source>
        <dbReference type="ARBA" id="ARBA00023242"/>
    </source>
</evidence>
<dbReference type="Proteomes" id="UP000447434">
    <property type="component" value="Chromosome 18"/>
</dbReference>
<evidence type="ECO:0000256" key="4">
    <source>
        <dbReference type="ARBA" id="ARBA00023163"/>
    </source>
</evidence>
<dbReference type="GO" id="GO:0000981">
    <property type="term" value="F:DNA-binding transcription factor activity, RNA polymerase II-specific"/>
    <property type="evidence" value="ECO:0007669"/>
    <property type="project" value="InterPro"/>
</dbReference>
<keyword evidence="6" id="KW-0175">Coiled coil</keyword>
<evidence type="ECO:0000256" key="3">
    <source>
        <dbReference type="ARBA" id="ARBA00023125"/>
    </source>
</evidence>
<keyword evidence="2" id="KW-0805">Transcription regulation</keyword>
<sequence length="255" mass="29157">MTGKKLNLGYIASDSKRNTTYKKRKSGLIKKIDEISTLCGIEACAIIYNSNEPQPEVWPSHLGAQRVLYKFSRVPQMVQSKKMFNQESFLSQTIMKAQEKLKKLRNENRKKEMDLLMYQCLSSGSLVNNVNIANLNDLSWRIDQTVKEIERNVNKGQPQERSPMVSNRGEVINEENENVAVIDRSFQEMMQNNIDAIQNRNWCVDSANGGGNEMLRFGALNHSNGVFQESLSFHVSYVYLSFSMSLIIPILRHVS</sequence>
<feature type="domain" description="MADS-box" evidence="7">
    <location>
        <begin position="1"/>
        <end position="51"/>
    </location>
</feature>
<dbReference type="PRINTS" id="PR00404">
    <property type="entry name" value="MADSDOMAIN"/>
</dbReference>
<evidence type="ECO:0000256" key="2">
    <source>
        <dbReference type="ARBA" id="ARBA00023015"/>
    </source>
</evidence>
<comment type="caution">
    <text evidence="8">The sequence shown here is derived from an EMBL/GenBank/DDBJ whole genome shotgun (WGS) entry which is preliminary data.</text>
</comment>
<dbReference type="GO" id="GO:0005634">
    <property type="term" value="C:nucleus"/>
    <property type="evidence" value="ECO:0007669"/>
    <property type="project" value="UniProtKB-SubCell"/>
</dbReference>
<dbReference type="OrthoDB" id="10330940at2759"/>
<reference evidence="9" key="1">
    <citation type="journal article" date="2020" name="Nat. Commun.">
        <title>Genome sequence of the cluster root forming white lupin.</title>
        <authorList>
            <person name="Hufnagel B."/>
            <person name="Marques A."/>
            <person name="Soriano A."/>
            <person name="Marques L."/>
            <person name="Divol F."/>
            <person name="Doumas P."/>
            <person name="Sallet E."/>
            <person name="Mancinotti D."/>
            <person name="Carrere S."/>
            <person name="Marande W."/>
            <person name="Arribat S."/>
            <person name="Keller J."/>
            <person name="Huneau C."/>
            <person name="Blein T."/>
            <person name="Aime D."/>
            <person name="Laguerre M."/>
            <person name="Taylor J."/>
            <person name="Schubert V."/>
            <person name="Nelson M."/>
            <person name="Geu-Flores F."/>
            <person name="Crespi M."/>
            <person name="Gallardo-Guerrero K."/>
            <person name="Delaux P.-M."/>
            <person name="Salse J."/>
            <person name="Berges H."/>
            <person name="Guyot R."/>
            <person name="Gouzy J."/>
            <person name="Peret B."/>
        </authorList>
    </citation>
    <scope>NUCLEOTIDE SEQUENCE [LARGE SCALE GENOMIC DNA]</scope>
    <source>
        <strain evidence="9">cv. Amiga</strain>
    </source>
</reference>
<feature type="coiled-coil region" evidence="6">
    <location>
        <begin position="87"/>
        <end position="114"/>
    </location>
</feature>
<dbReference type="Gene3D" id="3.40.1810.10">
    <property type="entry name" value="Transcription factor, MADS-box"/>
    <property type="match status" value="1"/>
</dbReference>
<dbReference type="CDD" id="cd00266">
    <property type="entry name" value="MADS_SRF_like"/>
    <property type="match status" value="1"/>
</dbReference>
<name>A0A6A4P2T5_LUPAL</name>
<dbReference type="PANTHER" id="PTHR48019">
    <property type="entry name" value="SERUM RESPONSE FACTOR HOMOLOG"/>
    <property type="match status" value="1"/>
</dbReference>
<dbReference type="Pfam" id="PF00319">
    <property type="entry name" value="SRF-TF"/>
    <property type="match status" value="1"/>
</dbReference>
<protein>
    <submittedName>
        <fullName evidence="8">Putative transcription factor MADS-type1 family</fullName>
    </submittedName>
</protein>
<dbReference type="AlphaFoldDB" id="A0A6A4P2T5"/>